<dbReference type="AlphaFoldDB" id="E3QST3"/>
<dbReference type="RefSeq" id="XP_008097941.1">
    <property type="nucleotide sequence ID" value="XM_008099750.1"/>
</dbReference>
<feature type="compositionally biased region" description="Gly residues" evidence="1">
    <location>
        <begin position="8"/>
        <end position="18"/>
    </location>
</feature>
<protein>
    <submittedName>
        <fullName evidence="2">Uncharacterized protein</fullName>
    </submittedName>
</protein>
<evidence type="ECO:0000313" key="2">
    <source>
        <dbReference type="EMBL" id="EFQ33921.1"/>
    </source>
</evidence>
<evidence type="ECO:0000313" key="3">
    <source>
        <dbReference type="Proteomes" id="UP000008782"/>
    </source>
</evidence>
<dbReference type="GeneID" id="24414430"/>
<organism evidence="3">
    <name type="scientific">Colletotrichum graminicola (strain M1.001 / M2 / FGSC 10212)</name>
    <name type="common">Maize anthracnose fungus</name>
    <name type="synonym">Glomerella graminicola</name>
    <dbReference type="NCBI Taxonomy" id="645133"/>
    <lineage>
        <taxon>Eukaryota</taxon>
        <taxon>Fungi</taxon>
        <taxon>Dikarya</taxon>
        <taxon>Ascomycota</taxon>
        <taxon>Pezizomycotina</taxon>
        <taxon>Sordariomycetes</taxon>
        <taxon>Hypocreomycetidae</taxon>
        <taxon>Glomerellales</taxon>
        <taxon>Glomerellaceae</taxon>
        <taxon>Colletotrichum</taxon>
        <taxon>Colletotrichum graminicola species complex</taxon>
    </lineage>
</organism>
<gene>
    <name evidence="2" type="ORF">GLRG_09065</name>
</gene>
<dbReference type="EMBL" id="GG697375">
    <property type="protein sequence ID" value="EFQ33921.1"/>
    <property type="molecule type" value="Genomic_DNA"/>
</dbReference>
<reference evidence="3" key="1">
    <citation type="journal article" date="2012" name="Nat. Genet.">
        <title>Lifestyle transitions in plant pathogenic Colletotrichum fungi deciphered by genome and transcriptome analyses.</title>
        <authorList>
            <person name="O'Connell R.J."/>
            <person name="Thon M.R."/>
            <person name="Hacquard S."/>
            <person name="Amyotte S.G."/>
            <person name="Kleemann J."/>
            <person name="Torres M.F."/>
            <person name="Damm U."/>
            <person name="Buiate E.A."/>
            <person name="Epstein L."/>
            <person name="Alkan N."/>
            <person name="Altmueller J."/>
            <person name="Alvarado-Balderrama L."/>
            <person name="Bauser C.A."/>
            <person name="Becker C."/>
            <person name="Birren B.W."/>
            <person name="Chen Z."/>
            <person name="Choi J."/>
            <person name="Crouch J.A."/>
            <person name="Duvick J.P."/>
            <person name="Farman M.A."/>
            <person name="Gan P."/>
            <person name="Heiman D."/>
            <person name="Henrissat B."/>
            <person name="Howard R.J."/>
            <person name="Kabbage M."/>
            <person name="Koch C."/>
            <person name="Kracher B."/>
            <person name="Kubo Y."/>
            <person name="Law A.D."/>
            <person name="Lebrun M.-H."/>
            <person name="Lee Y.-H."/>
            <person name="Miyara I."/>
            <person name="Moore N."/>
            <person name="Neumann U."/>
            <person name="Nordstroem K."/>
            <person name="Panaccione D.G."/>
            <person name="Panstruga R."/>
            <person name="Place M."/>
            <person name="Proctor R.H."/>
            <person name="Prusky D."/>
            <person name="Rech G."/>
            <person name="Reinhardt R."/>
            <person name="Rollins J.A."/>
            <person name="Rounsley S."/>
            <person name="Schardl C.L."/>
            <person name="Schwartz D.C."/>
            <person name="Shenoy N."/>
            <person name="Shirasu K."/>
            <person name="Sikhakolli U.R."/>
            <person name="Stueber K."/>
            <person name="Sukno S.A."/>
            <person name="Sweigard J.A."/>
            <person name="Takano Y."/>
            <person name="Takahara H."/>
            <person name="Trail F."/>
            <person name="van der Does H.C."/>
            <person name="Voll L.M."/>
            <person name="Will I."/>
            <person name="Young S."/>
            <person name="Zeng Q."/>
            <person name="Zhang J."/>
            <person name="Zhou S."/>
            <person name="Dickman M.B."/>
            <person name="Schulze-Lefert P."/>
            <person name="Ver Loren van Themaat E."/>
            <person name="Ma L.-J."/>
            <person name="Vaillancourt L.J."/>
        </authorList>
    </citation>
    <scope>NUCLEOTIDE SEQUENCE [LARGE SCALE GENOMIC DNA]</scope>
    <source>
        <strain evidence="3">M1.001 / M2 / FGSC 10212</strain>
    </source>
</reference>
<dbReference type="VEuPathDB" id="FungiDB:GLRG_09065"/>
<accession>E3QST3</accession>
<dbReference type="Proteomes" id="UP000008782">
    <property type="component" value="Unassembled WGS sequence"/>
</dbReference>
<dbReference type="HOGENOM" id="CLU_2978984_0_0_1"/>
<sequence>MDLAGVPFGSGGMTGMAGQGRTSGAATGKMHDGTRYPTKKPNNDMQRICIIAARLVDG</sequence>
<feature type="region of interest" description="Disordered" evidence="1">
    <location>
        <begin position="1"/>
        <end position="42"/>
    </location>
</feature>
<name>E3QST3_COLGM</name>
<keyword evidence="3" id="KW-1185">Reference proteome</keyword>
<evidence type="ECO:0000256" key="1">
    <source>
        <dbReference type="SAM" id="MobiDB-lite"/>
    </source>
</evidence>
<proteinExistence type="predicted"/>